<dbReference type="PANTHER" id="PTHR43798">
    <property type="entry name" value="MONOACYLGLYCEROL LIPASE"/>
    <property type="match status" value="1"/>
</dbReference>
<accession>A0A1I0LVS6</accession>
<dbReference type="EMBL" id="FOHX01000028">
    <property type="protein sequence ID" value="SEU47091.1"/>
    <property type="molecule type" value="Genomic_DNA"/>
</dbReference>
<dbReference type="Gene3D" id="3.40.50.1820">
    <property type="entry name" value="alpha/beta hydrolase"/>
    <property type="match status" value="1"/>
</dbReference>
<dbReference type="InterPro" id="IPR050266">
    <property type="entry name" value="AB_hydrolase_sf"/>
</dbReference>
<feature type="domain" description="AB hydrolase-1" evidence="1">
    <location>
        <begin position="14"/>
        <end position="237"/>
    </location>
</feature>
<evidence type="ECO:0000313" key="2">
    <source>
        <dbReference type="EMBL" id="SEU47091.1"/>
    </source>
</evidence>
<dbReference type="SUPFAM" id="SSF53474">
    <property type="entry name" value="alpha/beta-Hydrolases"/>
    <property type="match status" value="1"/>
</dbReference>
<sequence>MYVREAGNAHAPPILLLHGGGVAGWMWRPTLERLATKARVIVPDLPGHGRSAEEAYRSHETTAGALARVLEERAPHGAMVAGFSLGAQLTILLAAARPDLVTSAVVVSAQAKPLRFPRATLGLLAATAPLARQRWFAKLQAKQLFIPDELLADYVRDSARTSRETLLAGVGENIRFTLPAGWADFKNPALVMVGERERKLMHASARHIHDSLPGSRMISVPRCGHGIPLQRPDLFAQTLADRM</sequence>
<proteinExistence type="predicted"/>
<organism evidence="2 3">
    <name type="scientific">Nonomuraea wenchangensis</name>
    <dbReference type="NCBI Taxonomy" id="568860"/>
    <lineage>
        <taxon>Bacteria</taxon>
        <taxon>Bacillati</taxon>
        <taxon>Actinomycetota</taxon>
        <taxon>Actinomycetes</taxon>
        <taxon>Streptosporangiales</taxon>
        <taxon>Streptosporangiaceae</taxon>
        <taxon>Nonomuraea</taxon>
    </lineage>
</organism>
<dbReference type="GO" id="GO:0003824">
    <property type="term" value="F:catalytic activity"/>
    <property type="evidence" value="ECO:0007669"/>
    <property type="project" value="UniProtKB-ARBA"/>
</dbReference>
<gene>
    <name evidence="2" type="ORF">SAMN05421811_12820</name>
</gene>
<dbReference type="RefSeq" id="WP_091094153.1">
    <property type="nucleotide sequence ID" value="NZ_FOHX01000028.1"/>
</dbReference>
<protein>
    <submittedName>
        <fullName evidence="2">Pimeloyl-ACP methyl ester carboxylesterase</fullName>
    </submittedName>
</protein>
<dbReference type="InterPro" id="IPR029058">
    <property type="entry name" value="AB_hydrolase_fold"/>
</dbReference>
<reference evidence="2 3" key="1">
    <citation type="submission" date="2016-10" db="EMBL/GenBank/DDBJ databases">
        <authorList>
            <person name="de Groot N.N."/>
        </authorList>
    </citation>
    <scope>NUCLEOTIDE SEQUENCE [LARGE SCALE GENOMIC DNA]</scope>
    <source>
        <strain evidence="2 3">CGMCC 4.5598</strain>
    </source>
</reference>
<keyword evidence="3" id="KW-1185">Reference proteome</keyword>
<dbReference type="InterPro" id="IPR000073">
    <property type="entry name" value="AB_hydrolase_1"/>
</dbReference>
<evidence type="ECO:0000313" key="3">
    <source>
        <dbReference type="Proteomes" id="UP000199361"/>
    </source>
</evidence>
<dbReference type="STRING" id="568860.SAMN05421811_12820"/>
<dbReference type="Proteomes" id="UP000199361">
    <property type="component" value="Unassembled WGS sequence"/>
</dbReference>
<evidence type="ECO:0000259" key="1">
    <source>
        <dbReference type="Pfam" id="PF12697"/>
    </source>
</evidence>
<dbReference type="OrthoDB" id="3519228at2"/>
<dbReference type="AlphaFoldDB" id="A0A1I0LVS6"/>
<dbReference type="Pfam" id="PF12697">
    <property type="entry name" value="Abhydrolase_6"/>
    <property type="match status" value="1"/>
</dbReference>
<name>A0A1I0LVS6_9ACTN</name>